<feature type="domain" description="Big-1" evidence="3">
    <location>
        <begin position="2022"/>
        <end position="2126"/>
    </location>
</feature>
<dbReference type="SUPFAM" id="SSF49373">
    <property type="entry name" value="Invasin/intimin cell-adhesion fragments"/>
    <property type="match status" value="25"/>
</dbReference>
<dbReference type="InterPro" id="IPR008964">
    <property type="entry name" value="Invasin/intimin_cell_adhesion"/>
</dbReference>
<dbReference type="KEGG" id="bapi:BBC0122_008190"/>
<evidence type="ECO:0000256" key="1">
    <source>
        <dbReference type="ARBA" id="ARBA00010116"/>
    </source>
</evidence>
<dbReference type="Pfam" id="PF01476">
    <property type="entry name" value="LysM"/>
    <property type="match status" value="1"/>
</dbReference>
<feature type="domain" description="Big-1" evidence="3">
    <location>
        <begin position="657"/>
        <end position="773"/>
    </location>
</feature>
<sequence length="3801" mass="400844">MNMRGGFLGRFRNKTISWLTIFIYICSTFFLSIVQADAAQRSRDRQYEGAYDSNSYHSAGYKGGDYQSRGLNPDSYGRSSLNDTYSTPVMTRAYVLVSGDTLDNVAKRYNLSVEGLRRLNQDRFFKNGFDKVTVGDTVYVPLSPVSDDMAHYLETGSSQDSAISSLATRAGQFLSDGGHSSELENMAKGYFSGKANGEINRWFNQFGTSRIQLNVDDGFSLKNSQFEMLLPVYDKGNSLAFTQTSIHRTDDRTQSNLGFGYRYFTQDYMLGGNAFWDYDISRSHSRMGIGVEYWRDYLKLGMNAYYRLSDWRTSPDVDDYYERPANGWDIRAEGYLPSYPKLGMKLNFEQYYGNEVGLFGKSERQKNPYAVTFGANYTPVPLVTFNVDHRQGASGKDDTRLGFQVNYRFGVPLSKQLDPDAVGDMRTLAGSRYDLVDRNNDIVLEYKKKEVISLNMVGGITGFYNETYSLGISVKSKHDVASVSVMAAALIAAGGKIVQGSSASDYSVVLPRYQQNGDNRYTVEAVAKDVKGNSSKTATTIVTVNPPKIDGTGSTFTPSETTLPADNVSNVVLTLSLKTTQGTPYDADVKDIALRVTGKKTARVDPSFKRVGEGIYEITVTAGKDDETLILTPSVEGQNIASAKVIVVAKAAAHVTNVSIVGNETGKVANGTNYFDFKATAQDDEGKAVADATIIWSQDKGDNVVLSVVEGRSSSRAGSLLTRSASEITSTTDEQGVAIIRLTSKKKAVSNIKVSAHVQNSDNIVSANPVSFVAGDMPKDGEGNSTFEAQPASIPADDVATSTLKFTAKDENGNIITGLGGKLRFSLTDKNGSRPQEEKVRLSTVQETPAQSGIYVATLQGTLAGIYTIKPEVSSVAVGALKVQVTLKAALVDANSSEFWVSSKTIKANDAEASIVTFKPKDANGEIITELGNKLKFVVTDKDNREIDTTGRAVNLSEIQESPDGTYTATLKGTLAGTYKITPKVSSVAVGTLEAEVTLTVGDVDGGKGNSEFSADQASIPANGTEQSILTFKAKDANQNPVTELGNKLAFDIVDEGGNKPDTNKVVLSNIQETPAQSGIYVATLKGTLAGTYKITPKVSSVAVGTLEAQVKLTAGNVFAGNSEFSADQASIPANGTEQSILTFKAKDANQNPVTELGNKLAFDIVDEGGNKPDTNKVVLSEIQETPAQSGIYVATLKGTLAGTYKITPKVSSVAVGTLNEAVTLTAGEIDTGVGNSSFQFDKQTMEAGQTATLTLVAKDKFGNPIDYDPSQLSFVSSSDGSAIDIGTITKAGAGTYKAVVTGKKIGQYRFVPKKDNNTLAGLSATIKVTVGTPVEKDKGGEIRSTFEADQYTIVADGAASSTLTFKAQDFYGNVVAGLGNDLTFDIVDGGGNKPDTNKVVLSEIQETPDGTYKATLKGTLAGTYKITPKVSSVAVGTLEATVTIKGGDVDGGKGNSSFIASSTSFNAGDSKGSTLTFTAKDAYGNLVAGLGNDLTFDIVDGGGNKPDESKVVLSNIQETPAQSGIYVATLKGTLAGTYKITPKVSSVAVGTLEATVTIKGGDVDAGKGNSTFIASSTSFNAGDSKGSTLTFTAKDAYGNLVAGLGNDLTFDIVDGGGNKPDTNKVVLSNIQETPAQSGIYVATLKGTLVGTYKLKPLVSGAAVGTLEATVTIKGGDVDGGKGNSTFIASSTSFNAGDSQGSTLTFTAKDAYGNLVAGLGNDLTFDIVDGGGNKPDTNKVVLSNIQETPAQSGIYVATLKGTLAGTYKITPKVSSVAVGTLEAQVTLTAGKVDGGKGNSSFIASTTSFNAGDSKGSTLTFTAKDAYGNLVAGLGNDLTFDIVDGGGNKPDTNKVVLSEIQETPDGTYKATLKGTLAGTYKLKPLVSRAAVGTLEAQVTLTAGKVDGGKGNSTFIASPTSFNAGDSKGSTLTFTAKDAYGNVVAGLGNKLAFDIVDGGGNKPDTNKVVLSEIQETPDGTYKATLKGTLVGTYKITPKVSSVAVGTLEAQVTLTAGDVDGGEGNSSFGADKTPIPADGTAQSTLTFKAKDTNQNPITGLGNKLTFDIVDGGGNKPDTNKVVLSNIQETPAQSGIYVATLQGTLAGTYKITPKVSSVAVGTLEAEVTLTAGEIDTGEGNSSFQFDEQTIVAGQNATLTLVAKDKFGNPIDYDPSQLSFVSSSDGSAIDIGTITKAGAGTYKAVVTGKKIGQYRFVPKKDNNTLAELSATISVTAGTPVEKDKGGEIRSTFEADQYTIVADGAASSTLTFKAQDFYGNVVAGLGNDLTFDIVDGGGNKPDTNKVVLSNIQESPDGTYKATLKGTLAGTYKITPKVSSVAVGTLNAAVTLTAGKVDGGKGNSTFIASPTSFNAGDSKGSTLTFKAKDAYGNLVAGLGNDLTFDIVDESNKRPDTNKVVLSNIQETPAQSGIYVATLQGTLAGTYKITPKISSVAVGTLEATVTINGGNIDATKFDFFAESPSITADGSTESKLIFKARDAYSNPVNGLSGDIIFTIKRGTVVVTNGSTVNLSEVRETEAGTYIAKLKGTASGVYTVTLNLSGNASVTRTTQVTLTAGEIDESKSSLTSSASSVIADKTLTLTLIAQDKFGNPIDYDLSTLKFVDKNGNDSGVAIGEISKANVPGRYQATLTGVIAGDYEIVAKSGDTILAAGSAPVKVIFGDPVEKGKNNEFRSTIGVDRGEIVADGTTTAKLTFVAKDIYGNAVTGIKDKLKFVVKASPTGSSYTIGTIEVDGNSFSATFKGTTLGVYTIVPQYNSSQVGSLSVSITVKAGDVDTSEKTKSTFGASASSITANDVETITLTFKAKDPYNNPVSGLGTRLIFDIAIQNAGAPNDGDVKLAEIQETTAGSGVYTAKLSGHVANSYVIKPKVDGNNVGNLNVVVSLKAGTIDPDHSTFTIDSSEIVADTNTIITLEAKDKFGNIVKGVATQLQLAGTPALATGTLVSTTEPQPGIYKFKILGITAGTYKIVPKQNSNELTGLSVDLTIKAGAPVAYISPSYEARSKFSADQGTLPADGVTNAKLTFVAIDKYKNPVNDIGDDIEFYIKFVSDGGNAATVSLGTKEANGNTYTNTFRATAAGRYSIYVKYKNADIMSVSVTVQPGPVAVLGENGEVRSTFVADSTSVTFDDSVNFTLTLKDKYGNVITGIPNNSLNLLLTGRNSGVSGATENNYFYETSTKGTYRIYFYSSSYPVKKPDSYTIVPQRLGTPISGLSATIQVSLGKPYKTDSSGNKNSTLTATPQSRTVSDTEFITLTFVAKDRYGNDLTGIANQLGVNVQYGIYGGTIEKFIETETPGTYTSLARFTKAGKQTIYVTYKGNNVASYNNSNDYLMVEPRWTAGDPADKDIKGNQQSTFVATPTSIEADGIDSTTLTFKAIDIFGNAISDDITDKLKFEVTSGNQQDLSFGQMVKSGNVYTVTVKSTTAIGQYTIVPKFNGVQIGSLAVTLATTAPRPATDKTIIKLDKSSYAFEEDMLVTVTVRNKNGYLLVGQTNWLSNGGYGGKGIMVDGGKIKDTEWIDNGDGTYTRTYTAWNSGSRSSYIAITSYSKATSNKYTIGHGEALAEYSSIDLGGNTFTAGSYSMISVSVTIRDKAGNVIKDNLDPVRNNIVVPKNISVYSDWNLCNNNDTKSYCRYYAVDKVGSNLTVTLKLPEWTSEISSQTFKIVAGYIDRNASTVTLDKYLLQIGDVITVTVWMADVKNNPITTWNPYAGDDGSIFDWEPCYAVGGYGFQRLTKWLQESDGKYTASFKATTAVTNYYFSIQYRYQCKGLPNGNYDWSKLSLPYTIK</sequence>
<dbReference type="OrthoDB" id="8320584at2"/>
<evidence type="ECO:0000313" key="5">
    <source>
        <dbReference type="EMBL" id="AQT46945.1"/>
    </source>
</evidence>
<dbReference type="Pfam" id="PF11924">
    <property type="entry name" value="IAT_beta"/>
    <property type="match status" value="1"/>
</dbReference>
<feature type="domain" description="Big-1" evidence="3">
    <location>
        <begin position="2244"/>
        <end position="2346"/>
    </location>
</feature>
<evidence type="ECO:0000313" key="6">
    <source>
        <dbReference type="Proteomes" id="UP000189632"/>
    </source>
</evidence>
<dbReference type="PANTHER" id="PTHR39576:SF2">
    <property type="entry name" value="ATTACHING AND EFFACING PROTEIN HOMOLOG-RELATED"/>
    <property type="match status" value="1"/>
</dbReference>
<accession>A0A1U9MG73</accession>
<dbReference type="InterPro" id="IPR003344">
    <property type="entry name" value="Big_1_dom"/>
</dbReference>
<organism evidence="5 6">
    <name type="scientific">Bartonella choladocola</name>
    <dbReference type="NCBI Taxonomy" id="2750995"/>
    <lineage>
        <taxon>Bacteria</taxon>
        <taxon>Pseudomonadati</taxon>
        <taxon>Pseudomonadota</taxon>
        <taxon>Alphaproteobacteria</taxon>
        <taxon>Hyphomicrobiales</taxon>
        <taxon>Bartonellaceae</taxon>
        <taxon>Bartonella</taxon>
    </lineage>
</organism>
<dbReference type="InterPro" id="IPR038177">
    <property type="entry name" value="IAT_beta_sf"/>
</dbReference>
<dbReference type="Proteomes" id="UP000189632">
    <property type="component" value="Chromosome"/>
</dbReference>
<dbReference type="InterPro" id="IPR018392">
    <property type="entry name" value="LysM"/>
</dbReference>
<evidence type="ECO:0000259" key="4">
    <source>
        <dbReference type="PROSITE" id="PS51782"/>
    </source>
</evidence>
<feature type="domain" description="Big-1" evidence="3">
    <location>
        <begin position="1344"/>
        <end position="1444"/>
    </location>
</feature>
<name>A0A1U9MG73_9HYPH</name>
<dbReference type="InterPro" id="IPR024519">
    <property type="entry name" value="IAT_beta"/>
</dbReference>
<dbReference type="Gene3D" id="2.60.40.10">
    <property type="entry name" value="Immunoglobulins"/>
    <property type="match status" value="28"/>
</dbReference>
<dbReference type="InterPro" id="IPR015217">
    <property type="entry name" value="Invasin_dom_3"/>
</dbReference>
<dbReference type="InterPro" id="IPR051715">
    <property type="entry name" value="Intimin-Invasin_domain"/>
</dbReference>
<dbReference type="Pfam" id="PF09134">
    <property type="entry name" value="Invasin_D3"/>
    <property type="match status" value="20"/>
</dbReference>
<feature type="region of interest" description="Disordered" evidence="2">
    <location>
        <begin position="2018"/>
        <end position="2037"/>
    </location>
</feature>
<gene>
    <name evidence="5" type="ORF">BBC0122_008190</name>
</gene>
<dbReference type="CDD" id="cd00118">
    <property type="entry name" value="LysM"/>
    <property type="match status" value="1"/>
</dbReference>
<dbReference type="PANTHER" id="PTHR39576">
    <property type="entry name" value="ATTACHING AND EFFACING PROTEIN HOMOLOG-RELATED-RELATED"/>
    <property type="match status" value="1"/>
</dbReference>
<dbReference type="SMART" id="SM00634">
    <property type="entry name" value="BID_1"/>
    <property type="match status" value="20"/>
</dbReference>
<dbReference type="InterPro" id="IPR013783">
    <property type="entry name" value="Ig-like_fold"/>
</dbReference>
<proteinExistence type="inferred from homology"/>
<dbReference type="SMART" id="SM00257">
    <property type="entry name" value="LysM"/>
    <property type="match status" value="1"/>
</dbReference>
<feature type="domain" description="LysM" evidence="4">
    <location>
        <begin position="92"/>
        <end position="140"/>
    </location>
</feature>
<dbReference type="FunFam" id="2.40.160.160:FF:000001">
    <property type="entry name" value="Intimin-like inverse autotransporter SinH"/>
    <property type="match status" value="1"/>
</dbReference>
<protein>
    <submittedName>
        <fullName evidence="5">Invasin, domain 3</fullName>
    </submittedName>
</protein>
<evidence type="ECO:0000259" key="3">
    <source>
        <dbReference type="PROSITE" id="PS51127"/>
    </source>
</evidence>
<dbReference type="Gene3D" id="2.40.160.160">
    <property type="entry name" value="Inverse autotransporter, beta-domain"/>
    <property type="match status" value="1"/>
</dbReference>
<keyword evidence="6" id="KW-1185">Reference proteome</keyword>
<evidence type="ECO:0000256" key="2">
    <source>
        <dbReference type="SAM" id="MobiDB-lite"/>
    </source>
</evidence>
<dbReference type="PROSITE" id="PS51127">
    <property type="entry name" value="BIG1"/>
    <property type="match status" value="5"/>
</dbReference>
<feature type="domain" description="Big-1" evidence="3">
    <location>
        <begin position="2468"/>
        <end position="2570"/>
    </location>
</feature>
<dbReference type="EMBL" id="CP015625">
    <property type="protein sequence ID" value="AQT46945.1"/>
    <property type="molecule type" value="Genomic_DNA"/>
</dbReference>
<dbReference type="Gene3D" id="3.10.350.10">
    <property type="entry name" value="LysM domain"/>
    <property type="match status" value="1"/>
</dbReference>
<reference evidence="5 6" key="1">
    <citation type="submission" date="2016-11" db="EMBL/GenBank/DDBJ databases">
        <title>Comparative genomics of Bartonella apis.</title>
        <authorList>
            <person name="Engel P."/>
        </authorList>
    </citation>
    <scope>NUCLEOTIDE SEQUENCE [LARGE SCALE GENOMIC DNA]</scope>
    <source>
        <strain evidence="5 6">BBC0122</strain>
    </source>
</reference>
<dbReference type="GO" id="GO:0009279">
    <property type="term" value="C:cell outer membrane"/>
    <property type="evidence" value="ECO:0007669"/>
    <property type="project" value="TreeGrafter"/>
</dbReference>
<dbReference type="PROSITE" id="PS51782">
    <property type="entry name" value="LYSM"/>
    <property type="match status" value="1"/>
</dbReference>
<dbReference type="RefSeq" id="WP_149866635.1">
    <property type="nucleotide sequence ID" value="NZ_CP015625.1"/>
</dbReference>
<comment type="similarity">
    <text evidence="1">Belongs to the intimin/invasin family.</text>
</comment>
<dbReference type="InterPro" id="IPR036779">
    <property type="entry name" value="LysM_dom_sf"/>
</dbReference>